<dbReference type="AlphaFoldDB" id="A0A5C0XMX7"/>
<evidence type="ECO:0000256" key="4">
    <source>
        <dbReference type="SAM" id="Phobius"/>
    </source>
</evidence>
<sequence>MKKSLIVFFAILVVMGILYGSTTGRVRSAFSSSILSALFLWMSLISLIFLALLLIAFVILVREKDLEARGHLRASLAFLKYWLIVAAALFLYASFYLSKLFKVKEMENITQTTDHVVVPPSFFETPSEATLASVFVYIPIIFFAIIFVLALLSMGRDVNELRKTRQIKRELEAFDKKVDDLGVDAFSDPREAVIEFYRKAVLWLEILGIPYRESWTHWEHAKKVEYKKKAYVELARLFEKAKYAPEKVTMDDARRAYELYKVIKGES</sequence>
<evidence type="ECO:0000313" key="6">
    <source>
        <dbReference type="EMBL" id="QEK78227.1"/>
    </source>
</evidence>
<accession>A0A5C0XMX7</accession>
<organism evidence="6 7">
    <name type="scientific">Pyrococcus furiosus (strain ATCC 43587 / DSM 3638 / JCM 8422 / Vc1)</name>
    <dbReference type="NCBI Taxonomy" id="186497"/>
    <lineage>
        <taxon>Archaea</taxon>
        <taxon>Methanobacteriati</taxon>
        <taxon>Methanobacteriota</taxon>
        <taxon>Thermococci</taxon>
        <taxon>Thermococcales</taxon>
        <taxon>Thermococcaceae</taxon>
        <taxon>Pyrococcus</taxon>
    </lineage>
</organism>
<keyword evidence="1 4" id="KW-0812">Transmembrane</keyword>
<evidence type="ECO:0000259" key="5">
    <source>
        <dbReference type="Pfam" id="PF13559"/>
    </source>
</evidence>
<dbReference type="GO" id="GO:0015293">
    <property type="term" value="F:symporter activity"/>
    <property type="evidence" value="ECO:0007669"/>
    <property type="project" value="InterPro"/>
</dbReference>
<dbReference type="RefSeq" id="WP_011011632.1">
    <property type="nucleotide sequence ID" value="NC_003413.1"/>
</dbReference>
<dbReference type="EMBL" id="CP023154">
    <property type="protein sequence ID" value="QEK78227.1"/>
    <property type="molecule type" value="Genomic_DNA"/>
</dbReference>
<feature type="transmembrane region" description="Helical" evidence="4">
    <location>
        <begin position="36"/>
        <end position="61"/>
    </location>
</feature>
<dbReference type="GeneID" id="13302327"/>
<evidence type="ECO:0000256" key="3">
    <source>
        <dbReference type="ARBA" id="ARBA00023136"/>
    </source>
</evidence>
<evidence type="ECO:0000256" key="2">
    <source>
        <dbReference type="ARBA" id="ARBA00022989"/>
    </source>
</evidence>
<dbReference type="InterPro" id="IPR025403">
    <property type="entry name" value="TgpA-like_C"/>
</dbReference>
<evidence type="ECO:0000256" key="1">
    <source>
        <dbReference type="ARBA" id="ARBA00022692"/>
    </source>
</evidence>
<evidence type="ECO:0000313" key="7">
    <source>
        <dbReference type="Proteomes" id="UP000324354"/>
    </source>
</evidence>
<dbReference type="SUPFAM" id="SSF118215">
    <property type="entry name" value="Proton glutamate symport protein"/>
    <property type="match status" value="1"/>
</dbReference>
<dbReference type="InterPro" id="IPR036458">
    <property type="entry name" value="Na:dicarbo_symporter_sf"/>
</dbReference>
<feature type="domain" description="Protein-glutamine gamma-glutamyltransferase-like C-terminal" evidence="5">
    <location>
        <begin position="197"/>
        <end position="260"/>
    </location>
</feature>
<dbReference type="GO" id="GO:0016020">
    <property type="term" value="C:membrane"/>
    <property type="evidence" value="ECO:0007669"/>
    <property type="project" value="InterPro"/>
</dbReference>
<reference evidence="6 7" key="1">
    <citation type="submission" date="2017-08" db="EMBL/GenBank/DDBJ databases">
        <title>Resequencing and Reannotation of the genome of Pyrococcus furiosus type strain DSM3638.</title>
        <authorList>
            <person name="Reichelt R.M."/>
            <person name="Bunk B."/>
        </authorList>
    </citation>
    <scope>NUCLEOTIDE SEQUENCE [LARGE SCALE GENOMIC DNA]</scope>
    <source>
        <strain evidence="6 7">DSM 3638</strain>
    </source>
</reference>
<keyword evidence="3 4" id="KW-0472">Membrane</keyword>
<dbReference type="GeneID" id="41712317"/>
<dbReference type="Pfam" id="PF13559">
    <property type="entry name" value="DUF4129"/>
    <property type="match status" value="1"/>
</dbReference>
<gene>
    <name evidence="6" type="ORF">PFDSM3638_02570</name>
</gene>
<dbReference type="Proteomes" id="UP000324354">
    <property type="component" value="Chromosome"/>
</dbReference>
<protein>
    <submittedName>
        <fullName evidence="6">DUF4129 domain-containing protein</fullName>
    </submittedName>
</protein>
<feature type="transmembrane region" description="Helical" evidence="4">
    <location>
        <begin position="81"/>
        <end position="98"/>
    </location>
</feature>
<name>A0A5C0XMX7_PYRFU</name>
<feature type="transmembrane region" description="Helical" evidence="4">
    <location>
        <begin position="134"/>
        <end position="155"/>
    </location>
</feature>
<keyword evidence="2 4" id="KW-1133">Transmembrane helix</keyword>
<proteinExistence type="predicted"/>